<name>A0A6G1HTD7_9PEZI</name>
<keyword evidence="3" id="KW-1185">Reference proteome</keyword>
<organism evidence="2 3">
    <name type="scientific">Trichodelitschia bisporula</name>
    <dbReference type="NCBI Taxonomy" id="703511"/>
    <lineage>
        <taxon>Eukaryota</taxon>
        <taxon>Fungi</taxon>
        <taxon>Dikarya</taxon>
        <taxon>Ascomycota</taxon>
        <taxon>Pezizomycotina</taxon>
        <taxon>Dothideomycetes</taxon>
        <taxon>Dothideomycetes incertae sedis</taxon>
        <taxon>Phaeotrichales</taxon>
        <taxon>Phaeotrichaceae</taxon>
        <taxon>Trichodelitschia</taxon>
    </lineage>
</organism>
<evidence type="ECO:0000313" key="3">
    <source>
        <dbReference type="Proteomes" id="UP000799640"/>
    </source>
</evidence>
<gene>
    <name evidence="2" type="ORF">EJ06DRAFT_583072</name>
</gene>
<dbReference type="GO" id="GO:0000340">
    <property type="term" value="F:RNA 7-methylguanosine cap binding"/>
    <property type="evidence" value="ECO:0007669"/>
    <property type="project" value="InterPro"/>
</dbReference>
<dbReference type="OrthoDB" id="422106at2759"/>
<dbReference type="InterPro" id="IPR019416">
    <property type="entry name" value="NCBP3"/>
</dbReference>
<feature type="compositionally biased region" description="Basic residues" evidence="1">
    <location>
        <begin position="246"/>
        <end position="256"/>
    </location>
</feature>
<evidence type="ECO:0000313" key="2">
    <source>
        <dbReference type="EMBL" id="KAF2399107.1"/>
    </source>
</evidence>
<feature type="compositionally biased region" description="Basic and acidic residues" evidence="1">
    <location>
        <begin position="196"/>
        <end position="212"/>
    </location>
</feature>
<dbReference type="Proteomes" id="UP000799640">
    <property type="component" value="Unassembled WGS sequence"/>
</dbReference>
<protein>
    <submittedName>
        <fullName evidence="2">Uncharacterized protein</fullName>
    </submittedName>
</protein>
<dbReference type="AlphaFoldDB" id="A0A6G1HTD7"/>
<dbReference type="GO" id="GO:0005634">
    <property type="term" value="C:nucleus"/>
    <property type="evidence" value="ECO:0007669"/>
    <property type="project" value="TreeGrafter"/>
</dbReference>
<feature type="region of interest" description="Disordered" evidence="1">
    <location>
        <begin position="171"/>
        <end position="290"/>
    </location>
</feature>
<dbReference type="GO" id="GO:0003729">
    <property type="term" value="F:mRNA binding"/>
    <property type="evidence" value="ECO:0007669"/>
    <property type="project" value="InterPro"/>
</dbReference>
<feature type="region of interest" description="Disordered" evidence="1">
    <location>
        <begin position="474"/>
        <end position="501"/>
    </location>
</feature>
<accession>A0A6G1HTD7</accession>
<dbReference type="EMBL" id="ML996698">
    <property type="protein sequence ID" value="KAF2399107.1"/>
    <property type="molecule type" value="Genomic_DNA"/>
</dbReference>
<feature type="compositionally biased region" description="Basic and acidic residues" evidence="1">
    <location>
        <begin position="171"/>
        <end position="183"/>
    </location>
</feature>
<sequence>MDTSNMAMEDYSGVDDMDIDMDIDMRIDTTYEQPEAQQLGMTYFDNEDTRHDTAEHANLGPQSAPDKVHILGLDNLDTDALQAYVREYTDFERFVTVEWINDTSANLRYDSSDAAFDALVRFTDSSVDPSHLGPQQLRRARPHPSYAEVILYVRQATTADVKQKRAHEASRFYLLHPEKDPHERRRQQPTQRKPASRNESDFSKRRFDDREHSRRRARDTFADTMYDEAMITTEGGSDGSTSDSGRRKRARFGGRRGGRDRSASPMRSRTRSADGRRARQRSPRPFTRLNAGKELFGSGAEAPSTLKANQGKELFAAGHVRALKTALGTNELFPEKTATRAKELFPQTKELFPAEKELFPEKIADSKPKELFPHKTATSNHRRTGAVDATSLNVKGAGENRQSRAQSERLTDRPVLAGSGRSLEERITGRDGAADLHILGAARQPGFSVKGAATRDSDDINIKGSAPAASRELFPEKMGAGFGTKIKGRGAPRRRAEDMFG</sequence>
<dbReference type="PANTHER" id="PTHR16291">
    <property type="entry name" value="NUCLEAR CAP-BINDING PROTEIN SUBUNIT 3"/>
    <property type="match status" value="1"/>
</dbReference>
<proteinExistence type="predicted"/>
<reference evidence="2" key="1">
    <citation type="journal article" date="2020" name="Stud. Mycol.">
        <title>101 Dothideomycetes genomes: a test case for predicting lifestyles and emergence of pathogens.</title>
        <authorList>
            <person name="Haridas S."/>
            <person name="Albert R."/>
            <person name="Binder M."/>
            <person name="Bloem J."/>
            <person name="Labutti K."/>
            <person name="Salamov A."/>
            <person name="Andreopoulos B."/>
            <person name="Baker S."/>
            <person name="Barry K."/>
            <person name="Bills G."/>
            <person name="Bluhm B."/>
            <person name="Cannon C."/>
            <person name="Castanera R."/>
            <person name="Culley D."/>
            <person name="Daum C."/>
            <person name="Ezra D."/>
            <person name="Gonzalez J."/>
            <person name="Henrissat B."/>
            <person name="Kuo A."/>
            <person name="Liang C."/>
            <person name="Lipzen A."/>
            <person name="Lutzoni F."/>
            <person name="Magnuson J."/>
            <person name="Mondo S."/>
            <person name="Nolan M."/>
            <person name="Ohm R."/>
            <person name="Pangilinan J."/>
            <person name="Park H.-J."/>
            <person name="Ramirez L."/>
            <person name="Alfaro M."/>
            <person name="Sun H."/>
            <person name="Tritt A."/>
            <person name="Yoshinaga Y."/>
            <person name="Zwiers L.-H."/>
            <person name="Turgeon B."/>
            <person name="Goodwin S."/>
            <person name="Spatafora J."/>
            <person name="Crous P."/>
            <person name="Grigoriev I."/>
        </authorList>
    </citation>
    <scope>NUCLEOTIDE SEQUENCE</scope>
    <source>
        <strain evidence="2">CBS 262.69</strain>
    </source>
</reference>
<evidence type="ECO:0000256" key="1">
    <source>
        <dbReference type="SAM" id="MobiDB-lite"/>
    </source>
</evidence>
<feature type="compositionally biased region" description="Low complexity" evidence="1">
    <location>
        <begin position="232"/>
        <end position="243"/>
    </location>
</feature>
<dbReference type="Pfam" id="PF10309">
    <property type="entry name" value="NCBP3"/>
    <property type="match status" value="1"/>
</dbReference>
<dbReference type="PANTHER" id="PTHR16291:SF0">
    <property type="entry name" value="NUCLEAR CAP-BINDING PROTEIN SUBUNIT 3"/>
    <property type="match status" value="1"/>
</dbReference>